<sequence>MTILDRYKRYSRRRYRNADADHKRLDVQGLRMVAVLTVFANHLWGWPSGGFVGVDVFFVISGFLITGNLLRTADTTGTVSFTRFYWNRARRIVPAATVVLVVTFLAATLLFLPFRSRQVGIDALFAFVFAANWHFAAQGTDYFNTVADTVSPIQHYWSLSIEEQFYLVWPALIFIISVLVIRKGWTHTHRMQLAGGVMGVIVAASLAWALYETTTAPTWAYFNTFARVWELGVGALLATAIGLLTRIPRALRPVLSWGGLLLIAASMFLIGDTSSGFPAPWALLPVAGASLVIAAGVGGEPRFQGFLRNPVSCYIGDISYSLYLVHWPVIVLLGAIMDDSWYFYFAAVTLSSALAIGSYHFVENPLRHADSDKARTIWHDLKRRRFHPQRSTGYAAIGALTLLVVASVAYMERPEAYRHAIPPRVAAASPAGLNQSAQGVPLGPLASALQTQIVAALQADDWPALNPTIESIINDQAVSDPGIPGCSGTVLQSDCTWGSPTAATRIVVVGNSVAAYYVQPLREIALASNGQLQVHTEAMPGCNFLNDLITTDDESYMNACPGRKQQAIDYINRTKPDVVIISNNYVNKQRVGSDREMTPGEWSKSMSLIVEQIRPSTKKIVFLSPPPGDVLITDCYGKRGNTPADCIGKVTPTWNDMADAEQQLASTLGGVWIDSRPWFCSSERLCPSFVETTPTKLDRSHILPAYGLKISPVMGESFRAAGVF</sequence>
<keyword evidence="2" id="KW-1003">Cell membrane</keyword>
<feature type="domain" description="SGNH" evidence="10">
    <location>
        <begin position="493"/>
        <end position="702"/>
    </location>
</feature>
<protein>
    <submittedName>
        <fullName evidence="11">Acyltransferase</fullName>
    </submittedName>
</protein>
<dbReference type="GO" id="GO:0016747">
    <property type="term" value="F:acyltransferase activity, transferring groups other than amino-acyl groups"/>
    <property type="evidence" value="ECO:0007669"/>
    <property type="project" value="InterPro"/>
</dbReference>
<evidence type="ECO:0000256" key="8">
    <source>
        <dbReference type="SAM" id="Phobius"/>
    </source>
</evidence>
<dbReference type="PANTHER" id="PTHR23028:SF53">
    <property type="entry name" value="ACYL_TRANSF_3 DOMAIN-CONTAINING PROTEIN"/>
    <property type="match status" value="1"/>
</dbReference>
<feature type="transmembrane region" description="Helical" evidence="8">
    <location>
        <begin position="50"/>
        <end position="71"/>
    </location>
</feature>
<dbReference type="Proteomes" id="UP001141629">
    <property type="component" value="Unassembled WGS sequence"/>
</dbReference>
<keyword evidence="5 8" id="KW-1133">Transmembrane helix</keyword>
<feature type="transmembrane region" description="Helical" evidence="8">
    <location>
        <begin position="92"/>
        <end position="114"/>
    </location>
</feature>
<dbReference type="GO" id="GO:0009103">
    <property type="term" value="P:lipopolysaccharide biosynthetic process"/>
    <property type="evidence" value="ECO:0007669"/>
    <property type="project" value="TreeGrafter"/>
</dbReference>
<evidence type="ECO:0000313" key="12">
    <source>
        <dbReference type="Proteomes" id="UP001141629"/>
    </source>
</evidence>
<evidence type="ECO:0000256" key="5">
    <source>
        <dbReference type="ARBA" id="ARBA00022989"/>
    </source>
</evidence>
<dbReference type="AlphaFoldDB" id="A0A9X3BW52"/>
<feature type="transmembrane region" description="Helical" evidence="8">
    <location>
        <begin position="392"/>
        <end position="411"/>
    </location>
</feature>
<keyword evidence="7 11" id="KW-0012">Acyltransferase</keyword>
<evidence type="ECO:0000256" key="7">
    <source>
        <dbReference type="ARBA" id="ARBA00023315"/>
    </source>
</evidence>
<feature type="transmembrane region" description="Helical" evidence="8">
    <location>
        <begin position="164"/>
        <end position="181"/>
    </location>
</feature>
<evidence type="ECO:0000256" key="6">
    <source>
        <dbReference type="ARBA" id="ARBA00023136"/>
    </source>
</evidence>
<dbReference type="PANTHER" id="PTHR23028">
    <property type="entry name" value="ACETYLTRANSFERASE"/>
    <property type="match status" value="1"/>
</dbReference>
<reference evidence="11" key="1">
    <citation type="submission" date="2020-07" db="EMBL/GenBank/DDBJ databases">
        <authorList>
            <person name="Pettersson B.M.F."/>
            <person name="Behra P.R.K."/>
            <person name="Ramesh M."/>
            <person name="Das S."/>
            <person name="Dasgupta S."/>
            <person name="Kirsebom L.A."/>
        </authorList>
    </citation>
    <scope>NUCLEOTIDE SEQUENCE</scope>
    <source>
        <strain evidence="11">DSM 44838</strain>
    </source>
</reference>
<feature type="transmembrane region" description="Helical" evidence="8">
    <location>
        <begin position="193"/>
        <end position="211"/>
    </location>
</feature>
<evidence type="ECO:0000256" key="2">
    <source>
        <dbReference type="ARBA" id="ARBA00022475"/>
    </source>
</evidence>
<reference evidence="11" key="2">
    <citation type="journal article" date="2022" name="BMC Genomics">
        <title>Comparative genome analysis of mycobacteria focusing on tRNA and non-coding RNA.</title>
        <authorList>
            <person name="Behra P.R.K."/>
            <person name="Pettersson B.M.F."/>
            <person name="Ramesh M."/>
            <person name="Das S."/>
            <person name="Dasgupta S."/>
            <person name="Kirsebom L.A."/>
        </authorList>
    </citation>
    <scope>NUCLEOTIDE SEQUENCE</scope>
    <source>
        <strain evidence="11">DSM 44838</strain>
    </source>
</reference>
<dbReference type="SUPFAM" id="SSF52266">
    <property type="entry name" value="SGNH hydrolase"/>
    <property type="match status" value="1"/>
</dbReference>
<accession>A0A9X3BW52</accession>
<dbReference type="Pfam" id="PF19040">
    <property type="entry name" value="SGNH"/>
    <property type="match status" value="1"/>
</dbReference>
<dbReference type="EMBL" id="JACKVK010000014">
    <property type="protein sequence ID" value="MCV7424324.1"/>
    <property type="molecule type" value="Genomic_DNA"/>
</dbReference>
<evidence type="ECO:0000256" key="4">
    <source>
        <dbReference type="ARBA" id="ARBA00022692"/>
    </source>
</evidence>
<keyword evidence="4 8" id="KW-0812">Transmembrane</keyword>
<feature type="transmembrane region" description="Helical" evidence="8">
    <location>
        <begin position="342"/>
        <end position="362"/>
    </location>
</feature>
<evidence type="ECO:0000256" key="1">
    <source>
        <dbReference type="ARBA" id="ARBA00004651"/>
    </source>
</evidence>
<keyword evidence="3" id="KW-0808">Transferase</keyword>
<comment type="subcellular location">
    <subcellularLocation>
        <location evidence="1">Cell membrane</location>
        <topology evidence="1">Multi-pass membrane protein</topology>
    </subcellularLocation>
</comment>
<proteinExistence type="predicted"/>
<keyword evidence="12" id="KW-1185">Reference proteome</keyword>
<dbReference type="Gene3D" id="3.40.50.1110">
    <property type="entry name" value="SGNH hydrolase"/>
    <property type="match status" value="1"/>
</dbReference>
<organism evidence="11 12">
    <name type="scientific">Mycobacterium yunnanensis</name>
    <dbReference type="NCBI Taxonomy" id="368477"/>
    <lineage>
        <taxon>Bacteria</taxon>
        <taxon>Bacillati</taxon>
        <taxon>Actinomycetota</taxon>
        <taxon>Actinomycetes</taxon>
        <taxon>Mycobacteriales</taxon>
        <taxon>Mycobacteriaceae</taxon>
        <taxon>Mycobacterium</taxon>
    </lineage>
</organism>
<feature type="transmembrane region" description="Helical" evidence="8">
    <location>
        <begin position="318"/>
        <end position="336"/>
    </location>
</feature>
<dbReference type="Pfam" id="PF01757">
    <property type="entry name" value="Acyl_transf_3"/>
    <property type="match status" value="1"/>
</dbReference>
<evidence type="ECO:0000313" key="11">
    <source>
        <dbReference type="EMBL" id="MCV7424324.1"/>
    </source>
</evidence>
<gene>
    <name evidence="11" type="ORF">H7K45_27630</name>
</gene>
<dbReference type="RefSeq" id="WP_263999377.1">
    <property type="nucleotide sequence ID" value="NZ_JACKVK010000014.1"/>
</dbReference>
<dbReference type="InterPro" id="IPR002656">
    <property type="entry name" value="Acyl_transf_3_dom"/>
</dbReference>
<feature type="transmembrane region" description="Helical" evidence="8">
    <location>
        <begin position="231"/>
        <end position="247"/>
    </location>
</feature>
<feature type="transmembrane region" description="Helical" evidence="8">
    <location>
        <begin position="254"/>
        <end position="271"/>
    </location>
</feature>
<comment type="caution">
    <text evidence="11">The sequence shown here is derived from an EMBL/GenBank/DDBJ whole genome shotgun (WGS) entry which is preliminary data.</text>
</comment>
<feature type="domain" description="Acyltransferase 3" evidence="9">
    <location>
        <begin position="27"/>
        <end position="356"/>
    </location>
</feature>
<dbReference type="InterPro" id="IPR050879">
    <property type="entry name" value="Acyltransferase_3"/>
</dbReference>
<keyword evidence="6 8" id="KW-0472">Membrane</keyword>
<name>A0A9X3BW52_9MYCO</name>
<feature type="transmembrane region" description="Helical" evidence="8">
    <location>
        <begin position="25"/>
        <end position="44"/>
    </location>
</feature>
<feature type="transmembrane region" description="Helical" evidence="8">
    <location>
        <begin position="277"/>
        <end position="297"/>
    </location>
</feature>
<dbReference type="InterPro" id="IPR043968">
    <property type="entry name" value="SGNH"/>
</dbReference>
<evidence type="ECO:0000259" key="9">
    <source>
        <dbReference type="Pfam" id="PF01757"/>
    </source>
</evidence>
<dbReference type="GO" id="GO:0005886">
    <property type="term" value="C:plasma membrane"/>
    <property type="evidence" value="ECO:0007669"/>
    <property type="project" value="UniProtKB-SubCell"/>
</dbReference>
<evidence type="ECO:0000259" key="10">
    <source>
        <dbReference type="Pfam" id="PF19040"/>
    </source>
</evidence>
<dbReference type="InterPro" id="IPR036514">
    <property type="entry name" value="SGNH_hydro_sf"/>
</dbReference>
<evidence type="ECO:0000256" key="3">
    <source>
        <dbReference type="ARBA" id="ARBA00022679"/>
    </source>
</evidence>